<dbReference type="EMBL" id="JAGVSJ010000010">
    <property type="protein sequence ID" value="MBX8631883.1"/>
    <property type="molecule type" value="Genomic_DNA"/>
</dbReference>
<organism evidence="5 6">
    <name type="scientific">Candidatus Sysuiplasma superficiale</name>
    <dbReference type="NCBI Taxonomy" id="2823368"/>
    <lineage>
        <taxon>Archaea</taxon>
        <taxon>Methanobacteriati</taxon>
        <taxon>Thermoplasmatota</taxon>
        <taxon>Thermoplasmata</taxon>
        <taxon>Candidatus Sysuiplasmatales</taxon>
        <taxon>Candidatus Sysuiplasmataceae</taxon>
        <taxon>Candidatus Sysuiplasma</taxon>
    </lineage>
</organism>
<dbReference type="Proteomes" id="UP000716004">
    <property type="component" value="Unassembled WGS sequence"/>
</dbReference>
<dbReference type="Proteomes" id="UP000750197">
    <property type="component" value="Unassembled WGS sequence"/>
</dbReference>
<protein>
    <submittedName>
        <fullName evidence="5">GNAT family N-acetyltransferase</fullName>
    </submittedName>
</protein>
<dbReference type="PROSITE" id="PS51186">
    <property type="entry name" value="GNAT"/>
    <property type="match status" value="1"/>
</dbReference>
<accession>A0A8J7YNW8</accession>
<dbReference type="Pfam" id="PF00583">
    <property type="entry name" value="Acetyltransf_1"/>
    <property type="match status" value="1"/>
</dbReference>
<dbReference type="AlphaFoldDB" id="A0A8J7YNW8"/>
<dbReference type="InterPro" id="IPR000182">
    <property type="entry name" value="GNAT_dom"/>
</dbReference>
<evidence type="ECO:0000256" key="2">
    <source>
        <dbReference type="ARBA" id="ARBA00023315"/>
    </source>
</evidence>
<evidence type="ECO:0000259" key="3">
    <source>
        <dbReference type="PROSITE" id="PS51186"/>
    </source>
</evidence>
<dbReference type="InterPro" id="IPR045047">
    <property type="entry name" value="Ard1-like"/>
</dbReference>
<comment type="caution">
    <text evidence="5">The sequence shown here is derived from an EMBL/GenBank/DDBJ whole genome shotgun (WGS) entry which is preliminary data.</text>
</comment>
<keyword evidence="1" id="KW-0808">Transferase</keyword>
<dbReference type="Gene3D" id="3.40.630.30">
    <property type="match status" value="1"/>
</dbReference>
<evidence type="ECO:0000313" key="6">
    <source>
        <dbReference type="Proteomes" id="UP000750197"/>
    </source>
</evidence>
<dbReference type="PANTHER" id="PTHR23091">
    <property type="entry name" value="N-TERMINAL ACETYLTRANSFERASE"/>
    <property type="match status" value="1"/>
</dbReference>
<dbReference type="SUPFAM" id="SSF55729">
    <property type="entry name" value="Acyl-CoA N-acyltransferases (Nat)"/>
    <property type="match status" value="1"/>
</dbReference>
<evidence type="ECO:0000313" key="4">
    <source>
        <dbReference type="EMBL" id="MBX8631883.1"/>
    </source>
</evidence>
<name>A0A8J7YNW8_9ARCH</name>
<reference evidence="5" key="1">
    <citation type="submission" date="2021-05" db="EMBL/GenBank/DDBJ databases">
        <title>Genomic insights into ecological role and evolution of a novel Thermoplasmata order Candidatus Sysuiplasmatales.</title>
        <authorList>
            <person name="Yuan Y."/>
        </authorList>
    </citation>
    <scope>NUCLEOTIDE SEQUENCE</scope>
    <source>
        <strain evidence="5">TUT19-bin139</strain>
        <strain evidence="4">YP2-bin.285</strain>
    </source>
</reference>
<dbReference type="GO" id="GO:0004596">
    <property type="term" value="F:protein-N-terminal amino-acid acetyltransferase activity"/>
    <property type="evidence" value="ECO:0007669"/>
    <property type="project" value="InterPro"/>
</dbReference>
<proteinExistence type="predicted"/>
<evidence type="ECO:0000313" key="5">
    <source>
        <dbReference type="EMBL" id="MBX8644195.1"/>
    </source>
</evidence>
<evidence type="ECO:0000256" key="1">
    <source>
        <dbReference type="ARBA" id="ARBA00022679"/>
    </source>
</evidence>
<dbReference type="CDD" id="cd04301">
    <property type="entry name" value="NAT_SF"/>
    <property type="match status" value="1"/>
</dbReference>
<dbReference type="EMBL" id="JAHEAC010000044">
    <property type="protein sequence ID" value="MBX8644195.1"/>
    <property type="molecule type" value="Genomic_DNA"/>
</dbReference>
<dbReference type="InterPro" id="IPR016181">
    <property type="entry name" value="Acyl_CoA_acyltransferase"/>
</dbReference>
<dbReference type="PANTHER" id="PTHR23091:SF4">
    <property type="entry name" value="N-TERMINAL AMINO-ACID N(ALPHA)-ACETYLTRANSFERASE NATA"/>
    <property type="match status" value="1"/>
</dbReference>
<sequence>MVEIREFRYEDAERVSEIVLDSLNEFYPRSLYLEKSRQWPEGFIVGVEGGVIIAMLMGSLEGRSESRILIFAVQNPYRSRGIGTQMMDEFVKRSAMKGVRRITLEVRKSNLSAIGFYEKFSFHIEGVLHMYYSDLEDGYRMVKTL</sequence>
<dbReference type="GO" id="GO:0031415">
    <property type="term" value="C:NatA complex"/>
    <property type="evidence" value="ECO:0007669"/>
    <property type="project" value="InterPro"/>
</dbReference>
<feature type="domain" description="N-acetyltransferase" evidence="3">
    <location>
        <begin position="2"/>
        <end position="145"/>
    </location>
</feature>
<gene>
    <name evidence="4" type="ORF">J9259_05120</name>
    <name evidence="5" type="ORF">KIY12_05675</name>
</gene>
<keyword evidence="2" id="KW-0012">Acyltransferase</keyword>